<dbReference type="AlphaFoldDB" id="A0A3N3ZNX5"/>
<evidence type="ECO:0000313" key="3">
    <source>
        <dbReference type="EMBL" id="ROZ62635.1"/>
    </source>
</evidence>
<dbReference type="OrthoDB" id="9811177at2"/>
<dbReference type="CDD" id="cd07344">
    <property type="entry name" value="M48_yhfN_like"/>
    <property type="match status" value="1"/>
</dbReference>
<dbReference type="PANTHER" id="PTHR30399">
    <property type="entry name" value="UNCHARACTERIZED PROTEIN YGJP"/>
    <property type="match status" value="1"/>
</dbReference>
<dbReference type="Pfam" id="PF01863">
    <property type="entry name" value="YgjP-like"/>
    <property type="match status" value="1"/>
</dbReference>
<dbReference type="Gene3D" id="3.30.2010.10">
    <property type="entry name" value="Metalloproteases ('zincins'), catalytic domain"/>
    <property type="match status" value="1"/>
</dbReference>
<gene>
    <name evidence="3" type="ORF">EDL96_09170</name>
</gene>
<comment type="caution">
    <text evidence="3">The sequence shown here is derived from an EMBL/GenBank/DDBJ whole genome shotgun (WGS) entry which is preliminary data.</text>
</comment>
<name>A0A3N3ZNX5_9MICC</name>
<feature type="region of interest" description="Disordered" evidence="1">
    <location>
        <begin position="1"/>
        <end position="31"/>
    </location>
</feature>
<proteinExistence type="predicted"/>
<dbReference type="InterPro" id="IPR053136">
    <property type="entry name" value="UTP_pyrophosphatase-like"/>
</dbReference>
<protein>
    <submittedName>
        <fullName evidence="3">M48 family peptidase</fullName>
    </submittedName>
</protein>
<keyword evidence="4" id="KW-1185">Reference proteome</keyword>
<dbReference type="InterPro" id="IPR002725">
    <property type="entry name" value="YgjP-like_metallopeptidase"/>
</dbReference>
<evidence type="ECO:0000259" key="2">
    <source>
        <dbReference type="Pfam" id="PF01863"/>
    </source>
</evidence>
<evidence type="ECO:0000256" key="1">
    <source>
        <dbReference type="SAM" id="MobiDB-lite"/>
    </source>
</evidence>
<evidence type="ECO:0000313" key="4">
    <source>
        <dbReference type="Proteomes" id="UP000270616"/>
    </source>
</evidence>
<feature type="domain" description="YgjP-like metallopeptidase" evidence="2">
    <location>
        <begin position="55"/>
        <end position="182"/>
    </location>
</feature>
<reference evidence="3 4" key="1">
    <citation type="submission" date="2018-10" db="EMBL/GenBank/DDBJ databases">
        <title>Kocuria sp. M5W7-7, whole genome shotgun sequence.</title>
        <authorList>
            <person name="Tuo L."/>
        </authorList>
    </citation>
    <scope>NUCLEOTIDE SEQUENCE [LARGE SCALE GENOMIC DNA]</scope>
    <source>
        <strain evidence="3 4">M5W7-7</strain>
    </source>
</reference>
<dbReference type="EMBL" id="RKMF01000011">
    <property type="protein sequence ID" value="ROZ62635.1"/>
    <property type="molecule type" value="Genomic_DNA"/>
</dbReference>
<organism evidence="3 4">
    <name type="scientific">Kocuria soli</name>
    <dbReference type="NCBI Taxonomy" id="2485125"/>
    <lineage>
        <taxon>Bacteria</taxon>
        <taxon>Bacillati</taxon>
        <taxon>Actinomycetota</taxon>
        <taxon>Actinomycetes</taxon>
        <taxon>Micrococcales</taxon>
        <taxon>Micrococcaceae</taxon>
        <taxon>Kocuria</taxon>
    </lineage>
</organism>
<dbReference type="RefSeq" id="WP_123825494.1">
    <property type="nucleotide sequence ID" value="NZ_RKMF01000011.1"/>
</dbReference>
<accession>A0A3N3ZNX5</accession>
<sequence length="201" mass="22221">MDRANPAEEPVESPVAPAWAQNPPVEVRRSARRRKTVSAHWSGDSVVLQVPARMSAREVKRWETELVAKLVASRSRATAAGRRRSSDEYLGERAQHLSRTYLDGRARPTSITWSSRQNTRWGSATPATGSIRISDRLRSAPEWVIDSVVLHELCHLLEANHGPAFRALEARSPDTAKAQAFLDGAAWALRSPAEEPGQSVD</sequence>
<dbReference type="PANTHER" id="PTHR30399:SF1">
    <property type="entry name" value="UTP PYROPHOSPHATASE"/>
    <property type="match status" value="1"/>
</dbReference>
<dbReference type="Proteomes" id="UP000270616">
    <property type="component" value="Unassembled WGS sequence"/>
</dbReference>